<reference evidence="5 6" key="1">
    <citation type="journal article" date="2019" name="Int. J. Syst. Evol. Microbiol.">
        <title>The Global Catalogue of Microorganisms (GCM) 10K type strain sequencing project: providing services to taxonomists for standard genome sequencing and annotation.</title>
        <authorList>
            <consortium name="The Broad Institute Genomics Platform"/>
            <consortium name="The Broad Institute Genome Sequencing Center for Infectious Disease"/>
            <person name="Wu L."/>
            <person name="Ma J."/>
        </authorList>
    </citation>
    <scope>NUCLEOTIDE SEQUENCE [LARGE SCALE GENOMIC DNA]</scope>
    <source>
        <strain evidence="5 6">JCM 13584</strain>
    </source>
</reference>
<sequence length="131" mass="13315">MTDAAGGPLALSIDPAASAPPYEQLRRQVAEAVTDGTLAPGTRMPTVRALATDLDLAVNTVAKAYKSLEADGVLEGRGRAGTFVSATGDPASQQAQLAAIAYADRVHHLGLDDAAALALVESALRARPPVG</sequence>
<keyword evidence="1" id="KW-0805">Transcription regulation</keyword>
<protein>
    <submittedName>
        <fullName evidence="5">GntR family transcriptional regulator</fullName>
    </submittedName>
</protein>
<dbReference type="RefSeq" id="WP_157415988.1">
    <property type="nucleotide sequence ID" value="NZ_BAAAMK010000004.1"/>
</dbReference>
<dbReference type="SMART" id="SM00345">
    <property type="entry name" value="HTH_GNTR"/>
    <property type="match status" value="1"/>
</dbReference>
<dbReference type="Proteomes" id="UP001499954">
    <property type="component" value="Unassembled WGS sequence"/>
</dbReference>
<evidence type="ECO:0000256" key="3">
    <source>
        <dbReference type="ARBA" id="ARBA00023163"/>
    </source>
</evidence>
<proteinExistence type="predicted"/>
<dbReference type="InterPro" id="IPR036388">
    <property type="entry name" value="WH-like_DNA-bd_sf"/>
</dbReference>
<dbReference type="InterPro" id="IPR036390">
    <property type="entry name" value="WH_DNA-bd_sf"/>
</dbReference>
<feature type="domain" description="HTH gntR-type" evidence="4">
    <location>
        <begin position="19"/>
        <end position="87"/>
    </location>
</feature>
<dbReference type="PANTHER" id="PTHR38445:SF9">
    <property type="entry name" value="HTH-TYPE TRANSCRIPTIONAL REPRESSOR YTRA"/>
    <property type="match status" value="1"/>
</dbReference>
<evidence type="ECO:0000256" key="1">
    <source>
        <dbReference type="ARBA" id="ARBA00023015"/>
    </source>
</evidence>
<dbReference type="SUPFAM" id="SSF46785">
    <property type="entry name" value="Winged helix' DNA-binding domain"/>
    <property type="match status" value="1"/>
</dbReference>
<gene>
    <name evidence="5" type="ORF">GCM10009717_22510</name>
</gene>
<dbReference type="Gene3D" id="1.10.10.10">
    <property type="entry name" value="Winged helix-like DNA-binding domain superfamily/Winged helix DNA-binding domain"/>
    <property type="match status" value="1"/>
</dbReference>
<dbReference type="EMBL" id="BAAAMK010000004">
    <property type="protein sequence ID" value="GAA1955978.1"/>
    <property type="molecule type" value="Genomic_DNA"/>
</dbReference>
<comment type="caution">
    <text evidence="5">The sequence shown here is derived from an EMBL/GenBank/DDBJ whole genome shotgun (WGS) entry which is preliminary data.</text>
</comment>
<evidence type="ECO:0000256" key="2">
    <source>
        <dbReference type="ARBA" id="ARBA00023125"/>
    </source>
</evidence>
<accession>A0ABN2QPY7</accession>
<dbReference type="InterPro" id="IPR000524">
    <property type="entry name" value="Tscrpt_reg_HTH_GntR"/>
</dbReference>
<evidence type="ECO:0000313" key="6">
    <source>
        <dbReference type="Proteomes" id="UP001499954"/>
    </source>
</evidence>
<organism evidence="5 6">
    <name type="scientific">Agromyces allii</name>
    <dbReference type="NCBI Taxonomy" id="393607"/>
    <lineage>
        <taxon>Bacteria</taxon>
        <taxon>Bacillati</taxon>
        <taxon>Actinomycetota</taxon>
        <taxon>Actinomycetes</taxon>
        <taxon>Micrococcales</taxon>
        <taxon>Microbacteriaceae</taxon>
        <taxon>Agromyces</taxon>
    </lineage>
</organism>
<keyword evidence="6" id="KW-1185">Reference proteome</keyword>
<evidence type="ECO:0000313" key="5">
    <source>
        <dbReference type="EMBL" id="GAA1955978.1"/>
    </source>
</evidence>
<dbReference type="PROSITE" id="PS50949">
    <property type="entry name" value="HTH_GNTR"/>
    <property type="match status" value="1"/>
</dbReference>
<evidence type="ECO:0000259" key="4">
    <source>
        <dbReference type="PROSITE" id="PS50949"/>
    </source>
</evidence>
<name>A0ABN2QPY7_9MICO</name>
<keyword evidence="3" id="KW-0804">Transcription</keyword>
<dbReference type="Pfam" id="PF00392">
    <property type="entry name" value="GntR"/>
    <property type="match status" value="1"/>
</dbReference>
<dbReference type="PANTHER" id="PTHR38445">
    <property type="entry name" value="HTH-TYPE TRANSCRIPTIONAL REPRESSOR YTRA"/>
    <property type="match status" value="1"/>
</dbReference>
<keyword evidence="2" id="KW-0238">DNA-binding</keyword>
<dbReference type="CDD" id="cd07377">
    <property type="entry name" value="WHTH_GntR"/>
    <property type="match status" value="1"/>
</dbReference>